<feature type="compositionally biased region" description="Basic residues" evidence="1">
    <location>
        <begin position="13"/>
        <end position="22"/>
    </location>
</feature>
<dbReference type="EMBL" id="AMCI01006387">
    <property type="protein sequence ID" value="EJW94421.1"/>
    <property type="molecule type" value="Genomic_DNA"/>
</dbReference>
<feature type="region of interest" description="Disordered" evidence="1">
    <location>
        <begin position="1"/>
        <end position="30"/>
    </location>
</feature>
<accession>J9FHN6</accession>
<name>J9FHN6_9ZZZZ</name>
<evidence type="ECO:0000256" key="1">
    <source>
        <dbReference type="SAM" id="MobiDB-lite"/>
    </source>
</evidence>
<comment type="caution">
    <text evidence="2">The sequence shown here is derived from an EMBL/GenBank/DDBJ whole genome shotgun (WGS) entry which is preliminary data.</text>
</comment>
<proteinExistence type="predicted"/>
<protein>
    <submittedName>
        <fullName evidence="2">Uncharacterized protein</fullName>
    </submittedName>
</protein>
<reference evidence="2" key="1">
    <citation type="journal article" date="2012" name="PLoS ONE">
        <title>Gene sets for utilization of primary and secondary nutrition supplies in the distal gut of endangered iberian lynx.</title>
        <authorList>
            <person name="Alcaide M."/>
            <person name="Messina E."/>
            <person name="Richter M."/>
            <person name="Bargiela R."/>
            <person name="Peplies J."/>
            <person name="Huws S.A."/>
            <person name="Newbold C.J."/>
            <person name="Golyshin P.N."/>
            <person name="Simon M.A."/>
            <person name="Lopez G."/>
            <person name="Yakimov M.M."/>
            <person name="Ferrer M."/>
        </authorList>
    </citation>
    <scope>NUCLEOTIDE SEQUENCE</scope>
</reference>
<gene>
    <name evidence="2" type="ORF">EVA_17473</name>
</gene>
<sequence length="69" mass="7727">MRRTTSSGPGIRSRPKSIRRNRSAPMPCRLRNPISRRKASVVPGNSMTAVSTWKNWMCPMSNTKPSAAR</sequence>
<evidence type="ECO:0000313" key="2">
    <source>
        <dbReference type="EMBL" id="EJW94421.1"/>
    </source>
</evidence>
<dbReference type="AlphaFoldDB" id="J9FHN6"/>
<organism evidence="2">
    <name type="scientific">gut metagenome</name>
    <dbReference type="NCBI Taxonomy" id="749906"/>
    <lineage>
        <taxon>unclassified sequences</taxon>
        <taxon>metagenomes</taxon>
        <taxon>organismal metagenomes</taxon>
    </lineage>
</organism>